<evidence type="ECO:0000259" key="7">
    <source>
        <dbReference type="Pfam" id="PF20473"/>
    </source>
</evidence>
<accession>A0A939IU13</accession>
<dbReference type="InterPro" id="IPR046818">
    <property type="entry name" value="MmeI_C"/>
</dbReference>
<dbReference type="EC" id="2.1.1.72" evidence="1"/>
<feature type="domain" description="MmeI-like target recognition" evidence="5">
    <location>
        <begin position="338"/>
        <end position="546"/>
    </location>
</feature>
<dbReference type="AlphaFoldDB" id="A0A939IU13"/>
<evidence type="ECO:0000256" key="1">
    <source>
        <dbReference type="ARBA" id="ARBA00011900"/>
    </source>
</evidence>
<dbReference type="Proteomes" id="UP000664332">
    <property type="component" value="Unassembled WGS sequence"/>
</dbReference>
<organism evidence="8 9">
    <name type="scientific">Corynebacterium mendelii</name>
    <dbReference type="NCBI Taxonomy" id="2765362"/>
    <lineage>
        <taxon>Bacteria</taxon>
        <taxon>Bacillati</taxon>
        <taxon>Actinomycetota</taxon>
        <taxon>Actinomycetes</taxon>
        <taxon>Mycobacteriales</taxon>
        <taxon>Corynebacteriaceae</taxon>
        <taxon>Corynebacterium</taxon>
    </lineage>
</organism>
<dbReference type="InterPro" id="IPR050953">
    <property type="entry name" value="N4_N6_ade-DNA_methylase"/>
</dbReference>
<sequence length="630" mass="70932">SPAIFGSLFQLVKSKEARRSDGEHYTSETNILKVLEPLFLDQLRDEARRLVTNKSTTIKQLRAFRDSLADMIFLDPACGCGNFLVVAYRELRKIETEIIAAIYEREGLTTGALDVTLDQRLSIGQFYGFEINWWPARIAEVAMFLVDHQANQALASRIGLAPERLPIKITAHIVHGNALHMAWDTTVPRTPGMTYVFGNPPFIGHQTKNKEQVADLKQAWGKNYDGYLDYVTAWHAKTLDLLRHRGGEFGYVTTNSICQGQPVPALFDPIYFDGWNIKFAHRTFAWDSEAPGKAAVHCVIVGFTRDKHTKQRLWDYPDITGEPVPVAVEKGVNAYLIDGPQILVWKTTKAISPEVSRASFGTMPVDGGNLLVEKDDYAEVDADPVAAKYLRPFRGARELVHDLDRWCLWMGDEDFNPADIAKSPVLKQRVASCKEWRSQQKPTGDAFKLKDTPHLFRPNSKRPLTDYVCIPRVVSENRKYFLADHYTANIIASDATFTISDPDGLMFALLSSSMFITWQRAVGGRLKSDLRFSATLVWNTFPVPELTEKQRQEIIAGGKAVLEARALHPERSLADHYNPLAMDPALLKAHDKLDRAVDKALGASRKLTTEEQRLEILFKNYADLTGNESL</sequence>
<dbReference type="RefSeq" id="WP_207278920.1">
    <property type="nucleotide sequence ID" value="NZ_JAFLEQ010000012.1"/>
</dbReference>
<keyword evidence="9" id="KW-1185">Reference proteome</keyword>
<keyword evidence="3" id="KW-0808">Transferase</keyword>
<dbReference type="GO" id="GO:0009007">
    <property type="term" value="F:site-specific DNA-methyltransferase (adenine-specific) activity"/>
    <property type="evidence" value="ECO:0007669"/>
    <property type="project" value="UniProtKB-EC"/>
</dbReference>
<evidence type="ECO:0000256" key="3">
    <source>
        <dbReference type="ARBA" id="ARBA00022679"/>
    </source>
</evidence>
<reference evidence="8" key="1">
    <citation type="submission" date="2021-03" db="EMBL/GenBank/DDBJ databases">
        <authorList>
            <person name="Sun Q."/>
        </authorList>
    </citation>
    <scope>NUCLEOTIDE SEQUENCE</scope>
    <source>
        <strain evidence="8">CCM 8862</strain>
    </source>
</reference>
<name>A0A939IU13_9CORY</name>
<feature type="domain" description="MmeI-like C-terminal" evidence="6">
    <location>
        <begin position="548"/>
        <end position="625"/>
    </location>
</feature>
<dbReference type="SUPFAM" id="SSF53335">
    <property type="entry name" value="S-adenosyl-L-methionine-dependent methyltransferases"/>
    <property type="match status" value="1"/>
</dbReference>
<dbReference type="InterPro" id="IPR029063">
    <property type="entry name" value="SAM-dependent_MTases_sf"/>
</dbReference>
<dbReference type="InterPro" id="IPR046820">
    <property type="entry name" value="MmeI_TRD"/>
</dbReference>
<dbReference type="Pfam" id="PF20473">
    <property type="entry name" value="MmeI_Mtase"/>
    <property type="match status" value="1"/>
</dbReference>
<evidence type="ECO:0000313" key="9">
    <source>
        <dbReference type="Proteomes" id="UP000664332"/>
    </source>
</evidence>
<proteinExistence type="predicted"/>
<comment type="caution">
    <text evidence="8">The sequence shown here is derived from an EMBL/GenBank/DDBJ whole genome shotgun (WGS) entry which is preliminary data.</text>
</comment>
<feature type="non-terminal residue" evidence="8">
    <location>
        <position position="1"/>
    </location>
</feature>
<evidence type="ECO:0000259" key="5">
    <source>
        <dbReference type="Pfam" id="PF20466"/>
    </source>
</evidence>
<dbReference type="Pfam" id="PF20466">
    <property type="entry name" value="MmeI_TRD"/>
    <property type="match status" value="1"/>
</dbReference>
<dbReference type="InterPro" id="IPR046816">
    <property type="entry name" value="MmeI_Mtase"/>
</dbReference>
<protein>
    <recommendedName>
        <fullName evidence="1">site-specific DNA-methyltransferase (adenine-specific)</fullName>
        <ecNumber evidence="1">2.1.1.72</ecNumber>
    </recommendedName>
</protein>
<dbReference type="PANTHER" id="PTHR33841:SF1">
    <property type="entry name" value="DNA METHYLTRANSFERASE A"/>
    <property type="match status" value="1"/>
</dbReference>
<comment type="catalytic activity">
    <reaction evidence="4">
        <text>a 2'-deoxyadenosine in DNA + S-adenosyl-L-methionine = an N(6)-methyl-2'-deoxyadenosine in DNA + S-adenosyl-L-homocysteine + H(+)</text>
        <dbReference type="Rhea" id="RHEA:15197"/>
        <dbReference type="Rhea" id="RHEA-COMP:12418"/>
        <dbReference type="Rhea" id="RHEA-COMP:12419"/>
        <dbReference type="ChEBI" id="CHEBI:15378"/>
        <dbReference type="ChEBI" id="CHEBI:57856"/>
        <dbReference type="ChEBI" id="CHEBI:59789"/>
        <dbReference type="ChEBI" id="CHEBI:90615"/>
        <dbReference type="ChEBI" id="CHEBI:90616"/>
        <dbReference type="EC" id="2.1.1.72"/>
    </reaction>
</comment>
<feature type="domain" description="MmeI-like DNA-methyltransferase" evidence="7">
    <location>
        <begin position="55"/>
        <end position="314"/>
    </location>
</feature>
<dbReference type="GO" id="GO:0032259">
    <property type="term" value="P:methylation"/>
    <property type="evidence" value="ECO:0007669"/>
    <property type="project" value="UniProtKB-KW"/>
</dbReference>
<evidence type="ECO:0000313" key="8">
    <source>
        <dbReference type="EMBL" id="MBN9644434.1"/>
    </source>
</evidence>
<keyword evidence="2 8" id="KW-0489">Methyltransferase</keyword>
<dbReference type="EMBL" id="JAFLEQ010000012">
    <property type="protein sequence ID" value="MBN9644434.1"/>
    <property type="molecule type" value="Genomic_DNA"/>
</dbReference>
<gene>
    <name evidence="8" type="ORF">JZY06_07390</name>
</gene>
<dbReference type="Pfam" id="PF20467">
    <property type="entry name" value="MmeI_C"/>
    <property type="match status" value="1"/>
</dbReference>
<evidence type="ECO:0000259" key="6">
    <source>
        <dbReference type="Pfam" id="PF20467"/>
    </source>
</evidence>
<dbReference type="Gene3D" id="3.40.50.150">
    <property type="entry name" value="Vaccinia Virus protein VP39"/>
    <property type="match status" value="1"/>
</dbReference>
<evidence type="ECO:0000256" key="4">
    <source>
        <dbReference type="ARBA" id="ARBA00047942"/>
    </source>
</evidence>
<evidence type="ECO:0000256" key="2">
    <source>
        <dbReference type="ARBA" id="ARBA00022603"/>
    </source>
</evidence>
<dbReference type="PANTHER" id="PTHR33841">
    <property type="entry name" value="DNA METHYLTRANSFERASE YEEA-RELATED"/>
    <property type="match status" value="1"/>
</dbReference>